<sequence>MLPLAASGILLDGRPVCFDCPTAAQHAGIFAIYQTINLIAACCMAETARCIARQRIF</sequence>
<name>A0ABN7LHA9_9BURK</name>
<dbReference type="EMBL" id="CAJNBK010000006">
    <property type="protein sequence ID" value="CAE6750580.1"/>
    <property type="molecule type" value="Genomic_DNA"/>
</dbReference>
<reference evidence="1 2" key="1">
    <citation type="submission" date="2021-02" db="EMBL/GenBank/DDBJ databases">
        <authorList>
            <person name="Vanwijnsberghe S."/>
        </authorList>
    </citation>
    <scope>NUCLEOTIDE SEQUENCE [LARGE SCALE GENOMIC DNA]</scope>
    <source>
        <strain evidence="1 2">LMG 31837</strain>
    </source>
</reference>
<gene>
    <name evidence="1" type="ORF">R69888_02954</name>
</gene>
<dbReference type="Proteomes" id="UP000672526">
    <property type="component" value="Unassembled WGS sequence"/>
</dbReference>
<accession>A0ABN7LHA9</accession>
<protein>
    <submittedName>
        <fullName evidence="1">Uncharacterized protein</fullName>
    </submittedName>
</protein>
<evidence type="ECO:0000313" key="2">
    <source>
        <dbReference type="Proteomes" id="UP000672526"/>
    </source>
</evidence>
<comment type="caution">
    <text evidence="1">The sequence shown here is derived from an EMBL/GenBank/DDBJ whole genome shotgun (WGS) entry which is preliminary data.</text>
</comment>
<keyword evidence="2" id="KW-1185">Reference proteome</keyword>
<organism evidence="1 2">
    <name type="scientific">Paraburkholderia haematera</name>
    <dbReference type="NCBI Taxonomy" id="2793077"/>
    <lineage>
        <taxon>Bacteria</taxon>
        <taxon>Pseudomonadati</taxon>
        <taxon>Pseudomonadota</taxon>
        <taxon>Betaproteobacteria</taxon>
        <taxon>Burkholderiales</taxon>
        <taxon>Burkholderiaceae</taxon>
        <taxon>Paraburkholderia</taxon>
    </lineage>
</organism>
<evidence type="ECO:0000313" key="1">
    <source>
        <dbReference type="EMBL" id="CAE6750580.1"/>
    </source>
</evidence>
<proteinExistence type="predicted"/>